<dbReference type="Proteomes" id="UP000320176">
    <property type="component" value="Unassembled WGS sequence"/>
</dbReference>
<evidence type="ECO:0000313" key="2">
    <source>
        <dbReference type="Proteomes" id="UP000320176"/>
    </source>
</evidence>
<protein>
    <submittedName>
        <fullName evidence="1">Uncharacterized protein</fullName>
    </submittedName>
</protein>
<proteinExistence type="predicted"/>
<reference evidence="1 2" key="1">
    <citation type="submission" date="2019-02" db="EMBL/GenBank/DDBJ databases">
        <title>Deep-cultivation of Planctomycetes and their phenomic and genomic characterization uncovers novel biology.</title>
        <authorList>
            <person name="Wiegand S."/>
            <person name="Jogler M."/>
            <person name="Boedeker C."/>
            <person name="Pinto D."/>
            <person name="Vollmers J."/>
            <person name="Rivas-Marin E."/>
            <person name="Kohn T."/>
            <person name="Peeters S.H."/>
            <person name="Heuer A."/>
            <person name="Rast P."/>
            <person name="Oberbeckmann S."/>
            <person name="Bunk B."/>
            <person name="Jeske O."/>
            <person name="Meyerdierks A."/>
            <person name="Storesund J.E."/>
            <person name="Kallscheuer N."/>
            <person name="Luecker S."/>
            <person name="Lage O.M."/>
            <person name="Pohl T."/>
            <person name="Merkel B.J."/>
            <person name="Hornburger P."/>
            <person name="Mueller R.-W."/>
            <person name="Bruemmer F."/>
            <person name="Labrenz M."/>
            <person name="Spormann A.M."/>
            <person name="Op Den Camp H."/>
            <person name="Overmann J."/>
            <person name="Amann R."/>
            <person name="Jetten M.S.M."/>
            <person name="Mascher T."/>
            <person name="Medema M.H."/>
            <person name="Devos D.P."/>
            <person name="Kaster A.-K."/>
            <person name="Ovreas L."/>
            <person name="Rohde M."/>
            <person name="Galperin M.Y."/>
            <person name="Jogler C."/>
        </authorList>
    </citation>
    <scope>NUCLEOTIDE SEQUENCE [LARGE SCALE GENOMIC DNA]</scope>
    <source>
        <strain evidence="1 2">Pla52n</strain>
    </source>
</reference>
<dbReference type="AlphaFoldDB" id="A0A5C6B989"/>
<keyword evidence="2" id="KW-1185">Reference proteome</keyword>
<gene>
    <name evidence="1" type="ORF">Pla52n_04550</name>
</gene>
<sequence length="61" mass="7304">MDFQHRPTPCRPALVSLGTRNVRIPVPLKTKWLFNKFARRFIFLPEPEQKFLFRKHLNPTA</sequence>
<dbReference type="EMBL" id="SJPN01000001">
    <property type="protein sequence ID" value="TWU07879.1"/>
    <property type="molecule type" value="Genomic_DNA"/>
</dbReference>
<organism evidence="1 2">
    <name type="scientific">Stieleria varia</name>
    <dbReference type="NCBI Taxonomy" id="2528005"/>
    <lineage>
        <taxon>Bacteria</taxon>
        <taxon>Pseudomonadati</taxon>
        <taxon>Planctomycetota</taxon>
        <taxon>Planctomycetia</taxon>
        <taxon>Pirellulales</taxon>
        <taxon>Pirellulaceae</taxon>
        <taxon>Stieleria</taxon>
    </lineage>
</organism>
<comment type="caution">
    <text evidence="1">The sequence shown here is derived from an EMBL/GenBank/DDBJ whole genome shotgun (WGS) entry which is preliminary data.</text>
</comment>
<name>A0A5C6B989_9BACT</name>
<evidence type="ECO:0000313" key="1">
    <source>
        <dbReference type="EMBL" id="TWU07879.1"/>
    </source>
</evidence>
<accession>A0A5C6B989</accession>